<dbReference type="InterPro" id="IPR036397">
    <property type="entry name" value="RNaseH_sf"/>
</dbReference>
<reference evidence="1" key="1">
    <citation type="submission" date="2025-08" db="UniProtKB">
        <authorList>
            <consortium name="Ensembl"/>
        </authorList>
    </citation>
    <scope>IDENTIFICATION</scope>
</reference>
<name>A0A3Q0RIV1_AMPCI</name>
<dbReference type="GO" id="GO:0003676">
    <property type="term" value="F:nucleic acid binding"/>
    <property type="evidence" value="ECO:0007669"/>
    <property type="project" value="InterPro"/>
</dbReference>
<dbReference type="Gene3D" id="3.30.420.10">
    <property type="entry name" value="Ribonuclease H-like superfamily/Ribonuclease H"/>
    <property type="match status" value="1"/>
</dbReference>
<evidence type="ECO:0000313" key="2">
    <source>
        <dbReference type="Proteomes" id="UP000261340"/>
    </source>
</evidence>
<dbReference type="Ensembl" id="ENSACIT00000010568.1">
    <property type="protein sequence ID" value="ENSACIP00000010272.1"/>
    <property type="gene ID" value="ENSACIG00000008050.1"/>
</dbReference>
<dbReference type="AlphaFoldDB" id="A0A3Q0RIV1"/>
<sequence>MFQLINARPHTARAVQAFLAQEDIHTLPCLAFSPDMSPTKHAWDMLGYVSTA</sequence>
<dbReference type="Proteomes" id="UP000261340">
    <property type="component" value="Unplaced"/>
</dbReference>
<organism evidence="1 2">
    <name type="scientific">Amphilophus citrinellus</name>
    <name type="common">Midas cichlid</name>
    <name type="synonym">Cichlasoma citrinellum</name>
    <dbReference type="NCBI Taxonomy" id="61819"/>
    <lineage>
        <taxon>Eukaryota</taxon>
        <taxon>Metazoa</taxon>
        <taxon>Chordata</taxon>
        <taxon>Craniata</taxon>
        <taxon>Vertebrata</taxon>
        <taxon>Euteleostomi</taxon>
        <taxon>Actinopterygii</taxon>
        <taxon>Neopterygii</taxon>
        <taxon>Teleostei</taxon>
        <taxon>Neoteleostei</taxon>
        <taxon>Acanthomorphata</taxon>
        <taxon>Ovalentaria</taxon>
        <taxon>Cichlomorphae</taxon>
        <taxon>Cichliformes</taxon>
        <taxon>Cichlidae</taxon>
        <taxon>New World cichlids</taxon>
        <taxon>Cichlasomatinae</taxon>
        <taxon>Heroini</taxon>
        <taxon>Amphilophus</taxon>
    </lineage>
</organism>
<dbReference type="GeneTree" id="ENSGT00990000204818"/>
<accession>A0A3Q0RIV1</accession>
<protein>
    <recommendedName>
        <fullName evidence="3">Tc1-like transposase DDE domain-containing protein</fullName>
    </recommendedName>
</protein>
<keyword evidence="2" id="KW-1185">Reference proteome</keyword>
<evidence type="ECO:0008006" key="3">
    <source>
        <dbReference type="Google" id="ProtNLM"/>
    </source>
</evidence>
<reference evidence="1" key="2">
    <citation type="submission" date="2025-09" db="UniProtKB">
        <authorList>
            <consortium name="Ensembl"/>
        </authorList>
    </citation>
    <scope>IDENTIFICATION</scope>
</reference>
<dbReference type="OMA" id="DIHTLPC"/>
<proteinExistence type="predicted"/>
<evidence type="ECO:0000313" key="1">
    <source>
        <dbReference type="Ensembl" id="ENSACIP00000010272.1"/>
    </source>
</evidence>